<dbReference type="AlphaFoldDB" id="A0AAF1BZH1"/>
<sequence>MSVTATVATGIAVGAVCSACSPGANTAHDELDPVTLTVTHTQTTAKATDPPETQAAPVASPPYPQEQVSAAVAAGLAVGGGSASVAVARNGSTVSAGFTAPAPAWSTSKVPLAVAALRANPGLADTAAAAITVSDNDAAQAL</sequence>
<dbReference type="RefSeq" id="WP_051120488.1">
    <property type="nucleotide sequence ID" value="NZ_CAMYCO010000045.1"/>
</dbReference>
<protein>
    <recommendedName>
        <fullName evidence="4">Serine hydrolase</fullName>
    </recommendedName>
</protein>
<gene>
    <name evidence="2" type="ORF">CYJ47_02555</name>
</gene>
<evidence type="ECO:0000313" key="2">
    <source>
        <dbReference type="EMBL" id="WOT02675.1"/>
    </source>
</evidence>
<evidence type="ECO:0000313" key="3">
    <source>
        <dbReference type="Proteomes" id="UP000234560"/>
    </source>
</evidence>
<name>A0AAF1BZH1_9CORY</name>
<dbReference type="InterPro" id="IPR012338">
    <property type="entry name" value="Beta-lactam/transpept-like"/>
</dbReference>
<accession>A0AAF1BZH1</accession>
<organism evidence="2 3">
    <name type="scientific">Corynebacterium pyruviciproducens</name>
    <dbReference type="NCBI Taxonomy" id="598660"/>
    <lineage>
        <taxon>Bacteria</taxon>
        <taxon>Bacillati</taxon>
        <taxon>Actinomycetota</taxon>
        <taxon>Actinomycetes</taxon>
        <taxon>Mycobacteriales</taxon>
        <taxon>Corynebacteriaceae</taxon>
        <taxon>Corynebacterium</taxon>
    </lineage>
</organism>
<feature type="region of interest" description="Disordered" evidence="1">
    <location>
        <begin position="40"/>
        <end position="62"/>
    </location>
</feature>
<dbReference type="EMBL" id="CP136958">
    <property type="protein sequence ID" value="WOT02675.1"/>
    <property type="molecule type" value="Genomic_DNA"/>
</dbReference>
<dbReference type="KEGG" id="cpyr:CYJ47_02555"/>
<reference evidence="2" key="1">
    <citation type="submission" date="2017-12" db="EMBL/GenBank/DDBJ databases">
        <authorList>
            <person name="Thomas-White K."/>
            <person name="Wolfe A.J."/>
        </authorList>
    </citation>
    <scope>NUCLEOTIDE SEQUENCE</scope>
    <source>
        <strain evidence="2">UMB0763</strain>
    </source>
</reference>
<dbReference type="SUPFAM" id="SSF56601">
    <property type="entry name" value="beta-lactamase/transpeptidase-like"/>
    <property type="match status" value="1"/>
</dbReference>
<evidence type="ECO:0000256" key="1">
    <source>
        <dbReference type="SAM" id="MobiDB-lite"/>
    </source>
</evidence>
<reference evidence="2" key="2">
    <citation type="submission" date="2023-10" db="EMBL/GenBank/DDBJ databases">
        <authorList>
            <person name="Choi B."/>
        </authorList>
    </citation>
    <scope>NUCLEOTIDE SEQUENCE</scope>
    <source>
        <strain evidence="2">UMB0763</strain>
    </source>
</reference>
<proteinExistence type="predicted"/>
<evidence type="ECO:0008006" key="4">
    <source>
        <dbReference type="Google" id="ProtNLM"/>
    </source>
</evidence>
<dbReference type="Gene3D" id="3.40.710.10">
    <property type="entry name" value="DD-peptidase/beta-lactamase superfamily"/>
    <property type="match status" value="1"/>
</dbReference>
<dbReference type="Proteomes" id="UP000234560">
    <property type="component" value="Chromosome"/>
</dbReference>